<dbReference type="GO" id="GO:0000077">
    <property type="term" value="P:DNA damage checkpoint signaling"/>
    <property type="evidence" value="ECO:0007669"/>
    <property type="project" value="InterPro"/>
</dbReference>
<dbReference type="Gene3D" id="3.40.50.150">
    <property type="entry name" value="Vaccinia Virus protein VP39"/>
    <property type="match status" value="1"/>
</dbReference>
<feature type="binding site" evidence="15">
    <location>
        <begin position="376"/>
        <end position="379"/>
    </location>
    <ligand>
        <name>S-adenosyl-L-methionine</name>
        <dbReference type="ChEBI" id="CHEBI:59789"/>
    </ligand>
</feature>
<evidence type="ECO:0000313" key="18">
    <source>
        <dbReference type="EMBL" id="CCH60651.1"/>
    </source>
</evidence>
<dbReference type="Proteomes" id="UP000002866">
    <property type="component" value="Chromosome 4"/>
</dbReference>
<dbReference type="FunCoup" id="I2H2P9">
    <property type="interactions" value="37"/>
</dbReference>
<dbReference type="InterPro" id="IPR025789">
    <property type="entry name" value="DOT1_dom"/>
</dbReference>
<dbReference type="GO" id="GO:0042393">
    <property type="term" value="F:histone binding"/>
    <property type="evidence" value="ECO:0007669"/>
    <property type="project" value="InterPro"/>
</dbReference>
<evidence type="ECO:0000256" key="12">
    <source>
        <dbReference type="ARBA" id="ARBA00029821"/>
    </source>
</evidence>
<keyword evidence="10 14" id="KW-0804">Transcription</keyword>
<evidence type="ECO:0000256" key="10">
    <source>
        <dbReference type="ARBA" id="ARBA00023163"/>
    </source>
</evidence>
<dbReference type="GO" id="GO:0005634">
    <property type="term" value="C:nucleus"/>
    <property type="evidence" value="ECO:0007669"/>
    <property type="project" value="UniProtKB-SubCell"/>
</dbReference>
<feature type="binding site" evidence="15">
    <location>
        <begin position="463"/>
        <end position="464"/>
    </location>
    <ligand>
        <name>S-adenosyl-L-methionine</name>
        <dbReference type="ChEBI" id="CHEBI:59789"/>
    </ligand>
</feature>
<feature type="binding site" evidence="15">
    <location>
        <begin position="399"/>
        <end position="408"/>
    </location>
    <ligand>
        <name>S-adenosyl-L-methionine</name>
        <dbReference type="ChEBI" id="CHEBI:59789"/>
    </ligand>
</feature>
<dbReference type="GeneID" id="14495687"/>
<dbReference type="eggNOG" id="KOG3924">
    <property type="taxonomic scope" value="Eukaryota"/>
</dbReference>
<comment type="function">
    <text evidence="14">Histone methyltransferase that specifically trimethylates histone H3 to form H3K79me3. This methylation is required for telomere silencing and for the pachytene checkpoint during the meiotic cell cycle by allowing the recruitment of RAD9 to double strand breaks. Nucleosomes are preferred as substrate compared to free histone.</text>
</comment>
<dbReference type="HOGENOM" id="CLU_027287_0_1_1"/>
<keyword evidence="11 14" id="KW-0539">Nucleus</keyword>
<evidence type="ECO:0000256" key="13">
    <source>
        <dbReference type="ARBA" id="ARBA00047770"/>
    </source>
</evidence>
<evidence type="ECO:0000256" key="7">
    <source>
        <dbReference type="ARBA" id="ARBA00022737"/>
    </source>
</evidence>
<evidence type="ECO:0000256" key="8">
    <source>
        <dbReference type="ARBA" id="ARBA00022853"/>
    </source>
</evidence>
<evidence type="ECO:0000256" key="1">
    <source>
        <dbReference type="ARBA" id="ARBA00004123"/>
    </source>
</evidence>
<dbReference type="FunFam" id="3.40.50.150:FF:000033">
    <property type="entry name" value="Histone-lysine N-methyltransferase, H3 lysine-79 specific"/>
    <property type="match status" value="1"/>
</dbReference>
<dbReference type="GO" id="GO:0000786">
    <property type="term" value="C:nucleosome"/>
    <property type="evidence" value="ECO:0007669"/>
    <property type="project" value="InterPro"/>
</dbReference>
<name>I2H2P9_HENB6</name>
<feature type="compositionally biased region" description="Low complexity" evidence="16">
    <location>
        <begin position="14"/>
        <end position="32"/>
    </location>
</feature>
<dbReference type="GO" id="GO:0032259">
    <property type="term" value="P:methylation"/>
    <property type="evidence" value="ECO:0007669"/>
    <property type="project" value="UniProtKB-KW"/>
</dbReference>
<keyword evidence="7" id="KW-0677">Repeat</keyword>
<comment type="catalytic activity">
    <reaction evidence="13 14">
        <text>L-lysyl(79)-[histone H3] + 3 S-adenosyl-L-methionine = N(6),N(6),N(6)-trimethyl-L-lysyl(79)-[histone H3] + 3 S-adenosyl-L-homocysteine + 3 H(+)</text>
        <dbReference type="Rhea" id="RHEA:60328"/>
        <dbReference type="Rhea" id="RHEA-COMP:15549"/>
        <dbReference type="Rhea" id="RHEA-COMP:15552"/>
        <dbReference type="ChEBI" id="CHEBI:15378"/>
        <dbReference type="ChEBI" id="CHEBI:29969"/>
        <dbReference type="ChEBI" id="CHEBI:57856"/>
        <dbReference type="ChEBI" id="CHEBI:59789"/>
        <dbReference type="ChEBI" id="CHEBI:61961"/>
        <dbReference type="EC" id="2.1.1.360"/>
    </reaction>
</comment>
<dbReference type="PANTHER" id="PTHR21451:SF0">
    <property type="entry name" value="HISTONE-LYSINE N-METHYLTRANSFERASE, H3 LYSINE-79 SPECIFIC"/>
    <property type="match status" value="1"/>
</dbReference>
<dbReference type="GO" id="GO:0006281">
    <property type="term" value="P:DNA repair"/>
    <property type="evidence" value="ECO:0007669"/>
    <property type="project" value="InterPro"/>
</dbReference>
<evidence type="ECO:0000256" key="16">
    <source>
        <dbReference type="SAM" id="MobiDB-lite"/>
    </source>
</evidence>
<dbReference type="PANTHER" id="PTHR21451">
    <property type="entry name" value="HISTONE H3 METHYLTRANSFERASE"/>
    <property type="match status" value="1"/>
</dbReference>
<comment type="similarity">
    <text evidence="14">Belongs to the class I-like SAM-binding methyltransferase superfamily. DOT1 family.</text>
</comment>
<keyword evidence="8 14" id="KW-0156">Chromatin regulator</keyword>
<dbReference type="GO" id="GO:0140956">
    <property type="term" value="F:histone H3K79 trimethyltransferase activity"/>
    <property type="evidence" value="ECO:0007669"/>
    <property type="project" value="UniProtKB-EC"/>
</dbReference>
<evidence type="ECO:0000256" key="14">
    <source>
        <dbReference type="PIRNR" id="PIRNR017570"/>
    </source>
</evidence>
<keyword evidence="5 14" id="KW-0808">Transferase</keyword>
<feature type="compositionally biased region" description="Polar residues" evidence="16">
    <location>
        <begin position="33"/>
        <end position="59"/>
    </location>
</feature>
<evidence type="ECO:0000256" key="2">
    <source>
        <dbReference type="ARBA" id="ARBA00012190"/>
    </source>
</evidence>
<dbReference type="Pfam" id="PF08123">
    <property type="entry name" value="DOT1"/>
    <property type="match status" value="1"/>
</dbReference>
<feature type="region of interest" description="Disordered" evidence="16">
    <location>
        <begin position="1"/>
        <end position="96"/>
    </location>
</feature>
<dbReference type="RefSeq" id="XP_004180170.1">
    <property type="nucleotide sequence ID" value="XM_004180122.1"/>
</dbReference>
<keyword evidence="6 14" id="KW-0949">S-adenosyl-L-methionine</keyword>
<dbReference type="PIRSF" id="PIRSF017570">
    <property type="entry name" value="Histone_H3-K79_MeTrfase"/>
    <property type="match status" value="1"/>
</dbReference>
<dbReference type="PROSITE" id="PS51569">
    <property type="entry name" value="DOT1"/>
    <property type="match status" value="1"/>
</dbReference>
<dbReference type="InterPro" id="IPR030445">
    <property type="entry name" value="H3-K79_meTrfase"/>
</dbReference>
<evidence type="ECO:0000259" key="17">
    <source>
        <dbReference type="PROSITE" id="PS51569"/>
    </source>
</evidence>
<proteinExistence type="inferred from homology"/>
<dbReference type="InParanoid" id="I2H2P9"/>
<evidence type="ECO:0000313" key="19">
    <source>
        <dbReference type="Proteomes" id="UP000002866"/>
    </source>
</evidence>
<keyword evidence="4 14" id="KW-0489">Methyltransferase</keyword>
<dbReference type="OrthoDB" id="443402at2759"/>
<dbReference type="SUPFAM" id="SSF53335">
    <property type="entry name" value="S-adenosyl-L-methionine-dependent methyltransferases"/>
    <property type="match status" value="1"/>
</dbReference>
<evidence type="ECO:0000256" key="9">
    <source>
        <dbReference type="ARBA" id="ARBA00023015"/>
    </source>
</evidence>
<dbReference type="InterPro" id="IPR021162">
    <property type="entry name" value="Dot1"/>
</dbReference>
<comment type="subcellular location">
    <subcellularLocation>
        <location evidence="1 14">Nucleus</location>
    </subcellularLocation>
</comment>
<dbReference type="OMA" id="DFLHIIY"/>
<gene>
    <name evidence="18" type="primary">TBLA0D01440</name>
    <name evidence="18" type="ORF">TBLA_0D01440</name>
</gene>
<evidence type="ECO:0000256" key="3">
    <source>
        <dbReference type="ARBA" id="ARBA00020987"/>
    </source>
</evidence>
<evidence type="ECO:0000256" key="5">
    <source>
        <dbReference type="ARBA" id="ARBA00022679"/>
    </source>
</evidence>
<dbReference type="STRING" id="1071380.I2H2P9"/>
<dbReference type="EMBL" id="HE806319">
    <property type="protein sequence ID" value="CCH60651.1"/>
    <property type="molecule type" value="Genomic_DNA"/>
</dbReference>
<dbReference type="KEGG" id="tbl:TBLA_0D01440"/>
<feature type="compositionally biased region" description="Basic and acidic residues" evidence="16">
    <location>
        <begin position="61"/>
        <end position="79"/>
    </location>
</feature>
<dbReference type="InterPro" id="IPR029063">
    <property type="entry name" value="SAM-dependent_MTases_sf"/>
</dbReference>
<sequence length="585" mass="67121">MSSNHEPPEEKPESTSSSDSDLTSVSQLDSVSEQSTEIEATLPDSKQLNTETKTGTISKLLNDEKSDCSEISDKVKEKLMPVPESSYRDSSSTSLGNIQFTTKRPRKVEPSIISSPEILNTSMNVETARYSQLESNNTTTQTTKPTATYATSISKLSSAQNSTPNIKNKPLARLFSEYNDAHEGEQSRFVENYKTMIQLHYKMFDLDYIESKATFMGTLIPSTMLTKHFTNLYEQKVTKIKLIPSPLFIDYEEDYDINFENIDKRFNPMLEIGKIIEYTYLIFLPERFKSNFERNIITPLNLSYDNLNKEDFIRIVSLHNETLRKIPRKEILSQLKNIKSIPQSFIHDFLQCVYSRIVTPRANDLKHYEAFSNNVYGELLPKFLSDVFMQCNLNSNSIFIDLGSGVGNCVVQAALEYGCKLSFGCEIMKNASTLTELQQVELENRCKLFGIRLQAIDFSLRTSFVNNEKVSTLLKKCDVVLVNNFLFDSDLNKQVENTLKDLKIGCKVISLKNLRPSGYTIDFFNIESILNRLKIEQFKLNEDCVSWTHKGGEYYISTVLEDFDETLFDPSRRHRKTRRPSKYSR</sequence>
<dbReference type="Gene3D" id="1.10.260.170">
    <property type="match status" value="1"/>
</dbReference>
<dbReference type="EC" id="2.1.1.360" evidence="2 14"/>
<organism evidence="18 19">
    <name type="scientific">Henningerozyma blattae (strain ATCC 34711 / CBS 6284 / DSM 70876 / NBRC 10599 / NRRL Y-10934 / UCD 77-7)</name>
    <name type="common">Yeast</name>
    <name type="synonym">Tetrapisispora blattae</name>
    <dbReference type="NCBI Taxonomy" id="1071380"/>
    <lineage>
        <taxon>Eukaryota</taxon>
        <taxon>Fungi</taxon>
        <taxon>Dikarya</taxon>
        <taxon>Ascomycota</taxon>
        <taxon>Saccharomycotina</taxon>
        <taxon>Saccharomycetes</taxon>
        <taxon>Saccharomycetales</taxon>
        <taxon>Saccharomycetaceae</taxon>
        <taxon>Henningerozyma</taxon>
    </lineage>
</organism>
<feature type="compositionally biased region" description="Basic and acidic residues" evidence="16">
    <location>
        <begin position="1"/>
        <end position="13"/>
    </location>
</feature>
<feature type="binding site" evidence="15">
    <location>
        <position position="426"/>
    </location>
    <ligand>
        <name>S-adenosyl-L-methionine</name>
        <dbReference type="ChEBI" id="CHEBI:59789"/>
    </ligand>
</feature>
<evidence type="ECO:0000256" key="15">
    <source>
        <dbReference type="PIRSR" id="PIRSR017570-1"/>
    </source>
</evidence>
<keyword evidence="9 14" id="KW-0805">Transcription regulation</keyword>
<accession>I2H2P9</accession>
<keyword evidence="19" id="KW-1185">Reference proteome</keyword>
<feature type="domain" description="DOT1" evidence="17">
    <location>
        <begin position="259"/>
        <end position="572"/>
    </location>
</feature>
<evidence type="ECO:0000256" key="4">
    <source>
        <dbReference type="ARBA" id="ARBA00022603"/>
    </source>
</evidence>
<evidence type="ECO:0000256" key="6">
    <source>
        <dbReference type="ARBA" id="ARBA00022691"/>
    </source>
</evidence>
<dbReference type="GO" id="GO:0031509">
    <property type="term" value="P:subtelomeric heterochromatin formation"/>
    <property type="evidence" value="ECO:0007669"/>
    <property type="project" value="InterPro"/>
</dbReference>
<dbReference type="AlphaFoldDB" id="I2H2P9"/>
<dbReference type="GO" id="GO:0000781">
    <property type="term" value="C:chromosome, telomeric region"/>
    <property type="evidence" value="ECO:0007669"/>
    <property type="project" value="GOC"/>
</dbReference>
<evidence type="ECO:0000256" key="11">
    <source>
        <dbReference type="ARBA" id="ARBA00023242"/>
    </source>
</evidence>
<protein>
    <recommendedName>
        <fullName evidence="3 14">Histone-lysine N-methyltransferase, H3 lysine-79 specific</fullName>
        <ecNumber evidence="2 14">2.1.1.360</ecNumber>
    </recommendedName>
    <alternativeName>
        <fullName evidence="12 14">Histone H3-K79 methyltransferase</fullName>
    </alternativeName>
</protein>
<reference evidence="18 19" key="1">
    <citation type="journal article" date="2011" name="Proc. Natl. Acad. Sci. U.S.A.">
        <title>Evolutionary erosion of yeast sex chromosomes by mating-type switching accidents.</title>
        <authorList>
            <person name="Gordon J.L."/>
            <person name="Armisen D."/>
            <person name="Proux-Wera E."/>
            <person name="Oheigeartaigh S.S."/>
            <person name="Byrne K.P."/>
            <person name="Wolfe K.H."/>
        </authorList>
    </citation>
    <scope>NUCLEOTIDE SEQUENCE [LARGE SCALE GENOMIC DNA]</scope>
    <source>
        <strain evidence="19">ATCC 34711 / CBS 6284 / DSM 70876 / NBRC 10599 / NRRL Y-10934 / UCD 77-7</strain>
    </source>
</reference>